<evidence type="ECO:0000256" key="1">
    <source>
        <dbReference type="ARBA" id="ARBA00004141"/>
    </source>
</evidence>
<dbReference type="InterPro" id="IPR003439">
    <property type="entry name" value="ABC_transporter-like_ATP-bd"/>
</dbReference>
<accession>A0ABD1L974</accession>
<evidence type="ECO:0000313" key="10">
    <source>
        <dbReference type="Proteomes" id="UP001603857"/>
    </source>
</evidence>
<evidence type="ECO:0000256" key="7">
    <source>
        <dbReference type="SAM" id="Phobius"/>
    </source>
</evidence>
<dbReference type="AlphaFoldDB" id="A0ABD1L974"/>
<evidence type="ECO:0000256" key="5">
    <source>
        <dbReference type="ARBA" id="ARBA00022989"/>
    </source>
</evidence>
<keyword evidence="10" id="KW-1185">Reference proteome</keyword>
<reference evidence="9 10" key="1">
    <citation type="submission" date="2024-08" db="EMBL/GenBank/DDBJ databases">
        <title>Insights into the chromosomal genome structure of Flemingia macrophylla.</title>
        <authorList>
            <person name="Ding Y."/>
            <person name="Zhao Y."/>
            <person name="Bi W."/>
            <person name="Wu M."/>
            <person name="Zhao G."/>
            <person name="Gong Y."/>
            <person name="Li W."/>
            <person name="Zhang P."/>
        </authorList>
    </citation>
    <scope>NUCLEOTIDE SEQUENCE [LARGE SCALE GENOMIC DNA]</scope>
    <source>
        <strain evidence="9">DYQJB</strain>
        <tissue evidence="9">Leaf</tissue>
    </source>
</reference>
<organism evidence="9 10">
    <name type="scientific">Flemingia macrophylla</name>
    <dbReference type="NCBI Taxonomy" id="520843"/>
    <lineage>
        <taxon>Eukaryota</taxon>
        <taxon>Viridiplantae</taxon>
        <taxon>Streptophyta</taxon>
        <taxon>Embryophyta</taxon>
        <taxon>Tracheophyta</taxon>
        <taxon>Spermatophyta</taxon>
        <taxon>Magnoliopsida</taxon>
        <taxon>eudicotyledons</taxon>
        <taxon>Gunneridae</taxon>
        <taxon>Pentapetalae</taxon>
        <taxon>rosids</taxon>
        <taxon>fabids</taxon>
        <taxon>Fabales</taxon>
        <taxon>Fabaceae</taxon>
        <taxon>Papilionoideae</taxon>
        <taxon>50 kb inversion clade</taxon>
        <taxon>NPAAA clade</taxon>
        <taxon>indigoferoid/millettioid clade</taxon>
        <taxon>Phaseoleae</taxon>
        <taxon>Flemingia</taxon>
    </lineage>
</organism>
<dbReference type="InterPro" id="IPR032867">
    <property type="entry name" value="DYW_dom"/>
</dbReference>
<comment type="similarity">
    <text evidence="2">Belongs to the PPR family. PCMP-H subfamily.</text>
</comment>
<feature type="transmembrane region" description="Helical" evidence="7">
    <location>
        <begin position="271"/>
        <end position="296"/>
    </location>
</feature>
<keyword evidence="5 7" id="KW-1133">Transmembrane helix</keyword>
<dbReference type="InterPro" id="IPR027417">
    <property type="entry name" value="P-loop_NTPase"/>
</dbReference>
<dbReference type="InterPro" id="IPR043926">
    <property type="entry name" value="ABCG_dom"/>
</dbReference>
<name>A0ABD1L974_9FABA</name>
<sequence length="319" mass="34857">MKEAGVEGPESSHMNIMEASKADIFCGHSERLAIAFGLINSGPGVTIWVTESVHVPKVGIDIPAIESVDAEAYVGSRALPTFLKFVVNIVEATATGGQEASLVTKYVLKILGLDTCADTIIGDKMLRGISGGQRKPVTTGEMLVGPTNTLFIEEISTSLDSSAAFQIVRSLRQYVHILNETTIISLLQPAPETYDLFDDIILISDGQIVYQGPCEYVLDFFEPMGFKCPERKGVADFLQELTTLAILTMTPLLRTEMHRDSLDAGGVYTGALFFTVVTLMFNGLADISIAIVKFLVFYKQRDHETRALKMLGVRARPEE</sequence>
<gene>
    <name evidence="9" type="ORF">Fmac_029026</name>
</gene>
<dbReference type="EMBL" id="JBGMDY010000010">
    <property type="protein sequence ID" value="KAL2320057.1"/>
    <property type="molecule type" value="Genomic_DNA"/>
</dbReference>
<keyword evidence="6 7" id="KW-0472">Membrane</keyword>
<dbReference type="GO" id="GO:0016020">
    <property type="term" value="C:membrane"/>
    <property type="evidence" value="ECO:0007669"/>
    <property type="project" value="UniProtKB-SubCell"/>
</dbReference>
<dbReference type="Gene3D" id="3.40.50.300">
    <property type="entry name" value="P-loop containing nucleotide triphosphate hydrolases"/>
    <property type="match status" value="1"/>
</dbReference>
<evidence type="ECO:0000256" key="4">
    <source>
        <dbReference type="ARBA" id="ARBA00022692"/>
    </source>
</evidence>
<dbReference type="Pfam" id="PF14432">
    <property type="entry name" value="DYW_deaminase"/>
    <property type="match status" value="1"/>
</dbReference>
<feature type="domain" description="ABC transporter" evidence="8">
    <location>
        <begin position="1"/>
        <end position="230"/>
    </location>
</feature>
<dbReference type="PROSITE" id="PS50893">
    <property type="entry name" value="ABC_TRANSPORTER_2"/>
    <property type="match status" value="1"/>
</dbReference>
<evidence type="ECO:0000256" key="3">
    <source>
        <dbReference type="ARBA" id="ARBA00022448"/>
    </source>
</evidence>
<evidence type="ECO:0000259" key="8">
    <source>
        <dbReference type="PROSITE" id="PS50893"/>
    </source>
</evidence>
<evidence type="ECO:0000313" key="9">
    <source>
        <dbReference type="EMBL" id="KAL2320057.1"/>
    </source>
</evidence>
<comment type="caution">
    <text evidence="9">The sequence shown here is derived from an EMBL/GenBank/DDBJ whole genome shotgun (WGS) entry which is preliminary data.</text>
</comment>
<dbReference type="Proteomes" id="UP001603857">
    <property type="component" value="Unassembled WGS sequence"/>
</dbReference>
<dbReference type="Pfam" id="PF19055">
    <property type="entry name" value="ABC2_membrane_7"/>
    <property type="match status" value="1"/>
</dbReference>
<dbReference type="SUPFAM" id="SSF52540">
    <property type="entry name" value="P-loop containing nucleoside triphosphate hydrolases"/>
    <property type="match status" value="1"/>
</dbReference>
<protein>
    <recommendedName>
        <fullName evidence="8">ABC transporter domain-containing protein</fullName>
    </recommendedName>
</protein>
<dbReference type="PANTHER" id="PTHR19241">
    <property type="entry name" value="ATP-BINDING CASSETTE TRANSPORTER"/>
    <property type="match status" value="1"/>
</dbReference>
<proteinExistence type="inferred from homology"/>
<evidence type="ECO:0000256" key="2">
    <source>
        <dbReference type="ARBA" id="ARBA00006643"/>
    </source>
</evidence>
<evidence type="ECO:0000256" key="6">
    <source>
        <dbReference type="ARBA" id="ARBA00023136"/>
    </source>
</evidence>
<comment type="subcellular location">
    <subcellularLocation>
        <location evidence="1">Membrane</location>
        <topology evidence="1">Multi-pass membrane protein</topology>
    </subcellularLocation>
</comment>
<keyword evidence="3" id="KW-0813">Transport</keyword>
<keyword evidence="4 7" id="KW-0812">Transmembrane</keyword>